<name>A0ABR1WLA7_9PEZI</name>
<evidence type="ECO:0000256" key="1">
    <source>
        <dbReference type="SAM" id="MobiDB-lite"/>
    </source>
</evidence>
<feature type="region of interest" description="Disordered" evidence="1">
    <location>
        <begin position="1"/>
        <end position="78"/>
    </location>
</feature>
<protein>
    <submittedName>
        <fullName evidence="2">Uncharacterized protein</fullName>
    </submittedName>
</protein>
<dbReference type="RefSeq" id="XP_066668742.1">
    <property type="nucleotide sequence ID" value="XM_066809819.1"/>
</dbReference>
<proteinExistence type="predicted"/>
<keyword evidence="3" id="KW-1185">Reference proteome</keyword>
<gene>
    <name evidence="2" type="ORF">PG997_005504</name>
</gene>
<organism evidence="2 3">
    <name type="scientific">Apiospora hydei</name>
    <dbReference type="NCBI Taxonomy" id="1337664"/>
    <lineage>
        <taxon>Eukaryota</taxon>
        <taxon>Fungi</taxon>
        <taxon>Dikarya</taxon>
        <taxon>Ascomycota</taxon>
        <taxon>Pezizomycotina</taxon>
        <taxon>Sordariomycetes</taxon>
        <taxon>Xylariomycetidae</taxon>
        <taxon>Amphisphaeriales</taxon>
        <taxon>Apiosporaceae</taxon>
        <taxon>Apiospora</taxon>
    </lineage>
</organism>
<dbReference type="GeneID" id="92042879"/>
<reference evidence="2 3" key="1">
    <citation type="submission" date="2023-01" db="EMBL/GenBank/DDBJ databases">
        <title>Analysis of 21 Apiospora genomes using comparative genomics revels a genus with tremendous synthesis potential of carbohydrate active enzymes and secondary metabolites.</title>
        <authorList>
            <person name="Sorensen T."/>
        </authorList>
    </citation>
    <scope>NUCLEOTIDE SEQUENCE [LARGE SCALE GENOMIC DNA]</scope>
    <source>
        <strain evidence="2 3">CBS 114990</strain>
    </source>
</reference>
<dbReference type="EMBL" id="JAQQWN010000005">
    <property type="protein sequence ID" value="KAK8084233.1"/>
    <property type="molecule type" value="Genomic_DNA"/>
</dbReference>
<evidence type="ECO:0000313" key="2">
    <source>
        <dbReference type="EMBL" id="KAK8084233.1"/>
    </source>
</evidence>
<feature type="compositionally biased region" description="Low complexity" evidence="1">
    <location>
        <begin position="15"/>
        <end position="45"/>
    </location>
</feature>
<accession>A0ABR1WLA7</accession>
<evidence type="ECO:0000313" key="3">
    <source>
        <dbReference type="Proteomes" id="UP001433268"/>
    </source>
</evidence>
<dbReference type="Proteomes" id="UP001433268">
    <property type="component" value="Unassembled WGS sequence"/>
</dbReference>
<comment type="caution">
    <text evidence="2">The sequence shown here is derived from an EMBL/GenBank/DDBJ whole genome shotgun (WGS) entry which is preliminary data.</text>
</comment>
<sequence length="78" mass="8117">MSDQGMTGTDGAQEATPYQAAVQQAAAQEAGTQEAAAQKAAAPTADTSVIKAEEDQDEDSHYMGFVPNKRGASEEAKR</sequence>